<evidence type="ECO:0000313" key="5">
    <source>
        <dbReference type="EMBL" id="OLZ44139.1"/>
    </source>
</evidence>
<dbReference type="Pfam" id="PF00392">
    <property type="entry name" value="GntR"/>
    <property type="match status" value="1"/>
</dbReference>
<evidence type="ECO:0000256" key="1">
    <source>
        <dbReference type="ARBA" id="ARBA00023015"/>
    </source>
</evidence>
<dbReference type="InterPro" id="IPR011711">
    <property type="entry name" value="GntR_C"/>
</dbReference>
<proteinExistence type="predicted"/>
<keyword evidence="6" id="KW-1185">Reference proteome</keyword>
<dbReference type="GO" id="GO:0003677">
    <property type="term" value="F:DNA binding"/>
    <property type="evidence" value="ECO:0007669"/>
    <property type="project" value="UniProtKB-KW"/>
</dbReference>
<organism evidence="5 6">
    <name type="scientific">Amycolatopsis coloradensis</name>
    <dbReference type="NCBI Taxonomy" id="76021"/>
    <lineage>
        <taxon>Bacteria</taxon>
        <taxon>Bacillati</taxon>
        <taxon>Actinomycetota</taxon>
        <taxon>Actinomycetes</taxon>
        <taxon>Pseudonocardiales</taxon>
        <taxon>Pseudonocardiaceae</taxon>
        <taxon>Amycolatopsis</taxon>
    </lineage>
</organism>
<evidence type="ECO:0000259" key="4">
    <source>
        <dbReference type="PROSITE" id="PS50949"/>
    </source>
</evidence>
<dbReference type="PROSITE" id="PS50949">
    <property type="entry name" value="HTH_GNTR"/>
    <property type="match status" value="1"/>
</dbReference>
<keyword evidence="1" id="KW-0805">Transcription regulation</keyword>
<dbReference type="AlphaFoldDB" id="A0A1R0KFM9"/>
<gene>
    <name evidence="5" type="ORF">BS329_37560</name>
</gene>
<feature type="domain" description="HTH gntR-type" evidence="4">
    <location>
        <begin position="15"/>
        <end position="82"/>
    </location>
</feature>
<dbReference type="SUPFAM" id="SSF48008">
    <property type="entry name" value="GntR ligand-binding domain-like"/>
    <property type="match status" value="1"/>
</dbReference>
<dbReference type="PANTHER" id="PTHR43537">
    <property type="entry name" value="TRANSCRIPTIONAL REGULATOR, GNTR FAMILY"/>
    <property type="match status" value="1"/>
</dbReference>
<keyword evidence="2" id="KW-0238">DNA-binding</keyword>
<evidence type="ECO:0000256" key="3">
    <source>
        <dbReference type="ARBA" id="ARBA00023163"/>
    </source>
</evidence>
<accession>A0A1R0KFM9</accession>
<protein>
    <recommendedName>
        <fullName evidence="4">HTH gntR-type domain-containing protein</fullName>
    </recommendedName>
</protein>
<dbReference type="Gene3D" id="1.10.10.10">
    <property type="entry name" value="Winged helix-like DNA-binding domain superfamily/Winged helix DNA-binding domain"/>
    <property type="match status" value="1"/>
</dbReference>
<evidence type="ECO:0000256" key="2">
    <source>
        <dbReference type="ARBA" id="ARBA00023125"/>
    </source>
</evidence>
<dbReference type="SUPFAM" id="SSF46785">
    <property type="entry name" value="Winged helix' DNA-binding domain"/>
    <property type="match status" value="1"/>
</dbReference>
<dbReference type="Pfam" id="PF07729">
    <property type="entry name" value="FCD"/>
    <property type="match status" value="1"/>
</dbReference>
<dbReference type="EMBL" id="MQUQ01000028">
    <property type="protein sequence ID" value="OLZ44139.1"/>
    <property type="molecule type" value="Genomic_DNA"/>
</dbReference>
<comment type="caution">
    <text evidence="5">The sequence shown here is derived from an EMBL/GenBank/DDBJ whole genome shotgun (WGS) entry which is preliminary data.</text>
</comment>
<dbReference type="InterPro" id="IPR036390">
    <property type="entry name" value="WH_DNA-bd_sf"/>
</dbReference>
<dbReference type="Proteomes" id="UP000187486">
    <property type="component" value="Unassembled WGS sequence"/>
</dbReference>
<reference evidence="5 6" key="1">
    <citation type="submission" date="2016-01" db="EMBL/GenBank/DDBJ databases">
        <title>Amycolatopsis coloradensis genome sequencing and assembly.</title>
        <authorList>
            <person name="Mayilraj S."/>
        </authorList>
    </citation>
    <scope>NUCLEOTIDE SEQUENCE [LARGE SCALE GENOMIC DNA]</scope>
    <source>
        <strain evidence="5 6">DSM 44225</strain>
    </source>
</reference>
<dbReference type="GO" id="GO:0003700">
    <property type="term" value="F:DNA-binding transcription factor activity"/>
    <property type="evidence" value="ECO:0007669"/>
    <property type="project" value="InterPro"/>
</dbReference>
<evidence type="ECO:0000313" key="6">
    <source>
        <dbReference type="Proteomes" id="UP000187486"/>
    </source>
</evidence>
<dbReference type="OrthoDB" id="5182935at2"/>
<dbReference type="PANTHER" id="PTHR43537:SF24">
    <property type="entry name" value="GLUCONATE OPERON TRANSCRIPTIONAL REPRESSOR"/>
    <property type="match status" value="1"/>
</dbReference>
<dbReference type="CDD" id="cd07377">
    <property type="entry name" value="WHTH_GntR"/>
    <property type="match status" value="1"/>
</dbReference>
<dbReference type="InterPro" id="IPR008920">
    <property type="entry name" value="TF_FadR/GntR_C"/>
</dbReference>
<dbReference type="Gene3D" id="1.20.120.530">
    <property type="entry name" value="GntR ligand-binding domain-like"/>
    <property type="match status" value="1"/>
</dbReference>
<dbReference type="InterPro" id="IPR036388">
    <property type="entry name" value="WH-like_DNA-bd_sf"/>
</dbReference>
<dbReference type="STRING" id="76021.BS329_37560"/>
<dbReference type="SMART" id="SM00895">
    <property type="entry name" value="FCD"/>
    <property type="match status" value="1"/>
</dbReference>
<keyword evidence="3" id="KW-0804">Transcription</keyword>
<dbReference type="SMART" id="SM00345">
    <property type="entry name" value="HTH_GNTR"/>
    <property type="match status" value="1"/>
</dbReference>
<sequence length="235" mass="25749">MRDPITGLGASIQRQSTTEQAAEAVRHAILSGRLPPGTPLREATLAAELGVSRSTLREAARTLESESLVRYQMNRGIVVAEITAPDIADIYAARTAVELAAADVLTRTRDPEVYASLTDLVDQIEHAFAHGDVTAALDGDRLFHATLVAAAGSPRLRRFHARLHQEQRLALALAERSRLELGRTVDDHRQLLNALHRGPEQARAELTAHLQAGAAELQRLLDLLAHRNERETPRD</sequence>
<name>A0A1R0KFM9_9PSEU</name>
<dbReference type="InterPro" id="IPR000524">
    <property type="entry name" value="Tscrpt_reg_HTH_GntR"/>
</dbReference>
<dbReference type="RefSeq" id="WP_076167829.1">
    <property type="nucleotide sequence ID" value="NZ_JBEZVB010000056.1"/>
</dbReference>